<dbReference type="Gene3D" id="1.25.40.10">
    <property type="entry name" value="Tetratricopeptide repeat domain"/>
    <property type="match status" value="5"/>
</dbReference>
<dbReference type="PANTHER" id="PTHR47926:SF347">
    <property type="entry name" value="PENTATRICOPEPTIDE REPEAT-CONTAINING PROTEIN"/>
    <property type="match status" value="1"/>
</dbReference>
<dbReference type="GO" id="GO:0003723">
    <property type="term" value="F:RNA binding"/>
    <property type="evidence" value="ECO:0007669"/>
    <property type="project" value="InterPro"/>
</dbReference>
<dbReference type="Pfam" id="PF20431">
    <property type="entry name" value="E_motif"/>
    <property type="match status" value="1"/>
</dbReference>
<organism evidence="5 6">
    <name type="scientific">Tripterygium wilfordii</name>
    <name type="common">Thunder God vine</name>
    <dbReference type="NCBI Taxonomy" id="458696"/>
    <lineage>
        <taxon>Eukaryota</taxon>
        <taxon>Viridiplantae</taxon>
        <taxon>Streptophyta</taxon>
        <taxon>Embryophyta</taxon>
        <taxon>Tracheophyta</taxon>
        <taxon>Spermatophyta</taxon>
        <taxon>Magnoliopsida</taxon>
        <taxon>eudicotyledons</taxon>
        <taxon>Gunneridae</taxon>
        <taxon>Pentapetalae</taxon>
        <taxon>rosids</taxon>
        <taxon>fabids</taxon>
        <taxon>Celastrales</taxon>
        <taxon>Celastraceae</taxon>
        <taxon>Tripterygium</taxon>
    </lineage>
</organism>
<dbReference type="InterPro" id="IPR032867">
    <property type="entry name" value="DYW_dom"/>
</dbReference>
<proteinExistence type="inferred from homology"/>
<dbReference type="Pfam" id="PF14432">
    <property type="entry name" value="DYW_deaminase"/>
    <property type="match status" value="1"/>
</dbReference>
<feature type="repeat" description="PPR" evidence="3">
    <location>
        <begin position="264"/>
        <end position="298"/>
    </location>
</feature>
<dbReference type="PANTHER" id="PTHR47926">
    <property type="entry name" value="PENTATRICOPEPTIDE REPEAT-CONTAINING PROTEIN"/>
    <property type="match status" value="1"/>
</dbReference>
<feature type="repeat" description="PPR" evidence="3">
    <location>
        <begin position="166"/>
        <end position="200"/>
    </location>
</feature>
<dbReference type="Pfam" id="PF20430">
    <property type="entry name" value="Eplus_motif"/>
    <property type="match status" value="1"/>
</dbReference>
<comment type="similarity">
    <text evidence="1">Belongs to the PPR family. PCMP-H subfamily.</text>
</comment>
<keyword evidence="2" id="KW-0677">Repeat</keyword>
<dbReference type="PROSITE" id="PS51375">
    <property type="entry name" value="PPR"/>
    <property type="match status" value="5"/>
</dbReference>
<dbReference type="AlphaFoldDB" id="A0A7J7DLX8"/>
<name>A0A7J7DLX8_TRIWF</name>
<dbReference type="FunFam" id="1.25.40.10:FF:000381">
    <property type="entry name" value="Pentatricopeptide repeat-containing protein"/>
    <property type="match status" value="1"/>
</dbReference>
<dbReference type="FunFam" id="1.25.40.10:FF:000344">
    <property type="entry name" value="Pentatricopeptide repeat-containing protein"/>
    <property type="match status" value="1"/>
</dbReference>
<dbReference type="OrthoDB" id="185373at2759"/>
<sequence length="774" mass="86453">MAQSPSLIKLGLNPLTIKWANLGGAQHLLLLSVSLNSPSTKAQTTEKLEKERTCAGQMQGKLERPLYLWNLMIRSSTSSGFFEETLKIYSSMVKAGVHGNNFTFPLVLKACGKTSSVRYGTIVHSLALRVGFHADLFVQTALIDMYSKCRDLWSSRRVFDEMPTKSIVSWNSMISAYCHNYRLRDAFSLLKEMQVLGVELSSTTFISVVSTCNFGQGLSIHCYIIKLGLSNSDMQLANAVMNMYVRFGQIDGARCIFHRMDKKSIVSWTTMIGGYVTDGNVSEAFGIFNHMRHRSISLDLIVYVKLLSGCAQVGNLLLSSSIHSVVLKSGFADADPINNLLVNMYAKCSDLPAAQRVFDGVNEKSVFLWTSMISGYTKLGYSAEALDLFKRLLQTDIRPNERTLATILLACADLGSLIMGKQIEEYILLNGLEADQQIQTSLIHMFCKCGSISEAKDLFERVSNKDLAVWSSMINGYAIHGMADEAFSLFHEMRSCKGIKPDAVVFTSLLLACSHSNLVDEGLNYFWNMQKVFGIEPVVEHYACLVDLLGRAGHFDLALKTIKEVPVQQLPQVWAPLLSACRKYHNIELGEFAAKKLLESNPRVTGNYVLAANFYASANKWKEAAKIRRMMNANGFLKEPGWSQLEINGVTHVFVAGDQSHSQSVQIYKKLKELNIKLLEAGYVPVTDRVTHDLEEEEKEESLKVHSERLAIALGLISTEAGVTLRIIKNLRTCDDCHSALKLISNITERQLIVRDGQRFHYFQSGSCSCKDFW</sequence>
<evidence type="ECO:0000313" key="5">
    <source>
        <dbReference type="EMBL" id="KAF5747279.1"/>
    </source>
</evidence>
<evidence type="ECO:0000259" key="4">
    <source>
        <dbReference type="Pfam" id="PF14432"/>
    </source>
</evidence>
<dbReference type="InterPro" id="IPR046960">
    <property type="entry name" value="PPR_At4g14850-like_plant"/>
</dbReference>
<evidence type="ECO:0000256" key="3">
    <source>
        <dbReference type="PROSITE-ProRule" id="PRU00708"/>
    </source>
</evidence>
<dbReference type="InterPro" id="IPR002885">
    <property type="entry name" value="PPR_rpt"/>
</dbReference>
<feature type="repeat" description="PPR" evidence="3">
    <location>
        <begin position="365"/>
        <end position="399"/>
    </location>
</feature>
<keyword evidence="6" id="KW-1185">Reference proteome</keyword>
<dbReference type="Proteomes" id="UP000593562">
    <property type="component" value="Unassembled WGS sequence"/>
</dbReference>
<dbReference type="Pfam" id="PF01535">
    <property type="entry name" value="PPR"/>
    <property type="match status" value="4"/>
</dbReference>
<gene>
    <name evidence="5" type="ORF">HS088_TW06G01460</name>
</gene>
<evidence type="ECO:0000256" key="1">
    <source>
        <dbReference type="ARBA" id="ARBA00006643"/>
    </source>
</evidence>
<evidence type="ECO:0000256" key="2">
    <source>
        <dbReference type="ARBA" id="ARBA00022737"/>
    </source>
</evidence>
<dbReference type="InterPro" id="IPR046848">
    <property type="entry name" value="E_motif"/>
</dbReference>
<dbReference type="FunFam" id="1.25.40.10:FF:001079">
    <property type="entry name" value="Pentatricopeptide repeat-containing protein At2g17210"/>
    <property type="match status" value="1"/>
</dbReference>
<dbReference type="InParanoid" id="A0A7J7DLX8"/>
<feature type="domain" description="DYW" evidence="4">
    <location>
        <begin position="682"/>
        <end position="774"/>
    </location>
</feature>
<dbReference type="EMBL" id="JAAARO010000006">
    <property type="protein sequence ID" value="KAF5747279.1"/>
    <property type="molecule type" value="Genomic_DNA"/>
</dbReference>
<dbReference type="NCBIfam" id="TIGR00756">
    <property type="entry name" value="PPR"/>
    <property type="match status" value="5"/>
</dbReference>
<dbReference type="InterPro" id="IPR011990">
    <property type="entry name" value="TPR-like_helical_dom_sf"/>
</dbReference>
<dbReference type="GO" id="GO:0008270">
    <property type="term" value="F:zinc ion binding"/>
    <property type="evidence" value="ECO:0007669"/>
    <property type="project" value="InterPro"/>
</dbReference>
<feature type="repeat" description="PPR" evidence="3">
    <location>
        <begin position="65"/>
        <end position="99"/>
    </location>
</feature>
<dbReference type="InterPro" id="IPR046849">
    <property type="entry name" value="E2_motif"/>
</dbReference>
<comment type="caution">
    <text evidence="5">The sequence shown here is derived from an EMBL/GenBank/DDBJ whole genome shotgun (WGS) entry which is preliminary data.</text>
</comment>
<reference evidence="5 6" key="1">
    <citation type="journal article" date="2020" name="Nat. Commun.">
        <title>Genome of Tripterygium wilfordii and identification of cytochrome P450 involved in triptolide biosynthesis.</title>
        <authorList>
            <person name="Tu L."/>
            <person name="Su P."/>
            <person name="Zhang Z."/>
            <person name="Gao L."/>
            <person name="Wang J."/>
            <person name="Hu T."/>
            <person name="Zhou J."/>
            <person name="Zhang Y."/>
            <person name="Zhao Y."/>
            <person name="Liu Y."/>
            <person name="Song Y."/>
            <person name="Tong Y."/>
            <person name="Lu Y."/>
            <person name="Yang J."/>
            <person name="Xu C."/>
            <person name="Jia M."/>
            <person name="Peters R.J."/>
            <person name="Huang L."/>
            <person name="Gao W."/>
        </authorList>
    </citation>
    <scope>NUCLEOTIDE SEQUENCE [LARGE SCALE GENOMIC DNA]</scope>
    <source>
        <strain evidence="6">cv. XIE 37</strain>
        <tissue evidence="5">Leaf</tissue>
    </source>
</reference>
<feature type="repeat" description="PPR" evidence="3">
    <location>
        <begin position="466"/>
        <end position="501"/>
    </location>
</feature>
<dbReference type="Pfam" id="PF13041">
    <property type="entry name" value="PPR_2"/>
    <property type="match status" value="3"/>
</dbReference>
<dbReference type="FunFam" id="1.25.40.10:FF:000351">
    <property type="entry name" value="Pentatricopeptide repeat-containing protein"/>
    <property type="match status" value="1"/>
</dbReference>
<dbReference type="GO" id="GO:0009451">
    <property type="term" value="P:RNA modification"/>
    <property type="evidence" value="ECO:0007669"/>
    <property type="project" value="InterPro"/>
</dbReference>
<accession>A0A7J7DLX8</accession>
<protein>
    <submittedName>
        <fullName evidence="5">Pentatricopeptide repeat-containing protein</fullName>
    </submittedName>
</protein>
<evidence type="ECO:0000313" key="6">
    <source>
        <dbReference type="Proteomes" id="UP000593562"/>
    </source>
</evidence>